<feature type="transmembrane region" description="Helical" evidence="5">
    <location>
        <begin position="118"/>
        <end position="141"/>
    </location>
</feature>
<comment type="subcellular location">
    <subcellularLocation>
        <location evidence="1">Cell membrane</location>
        <topology evidence="1">Multi-pass membrane protein</topology>
    </subcellularLocation>
</comment>
<evidence type="ECO:0000256" key="3">
    <source>
        <dbReference type="ARBA" id="ARBA00022989"/>
    </source>
</evidence>
<feature type="transmembrane region" description="Helical" evidence="5">
    <location>
        <begin position="344"/>
        <end position="373"/>
    </location>
</feature>
<evidence type="ECO:0000256" key="2">
    <source>
        <dbReference type="ARBA" id="ARBA00022692"/>
    </source>
</evidence>
<proteinExistence type="predicted"/>
<dbReference type="Pfam" id="PF07690">
    <property type="entry name" value="MFS_1"/>
    <property type="match status" value="1"/>
</dbReference>
<feature type="transmembrane region" description="Helical" evidence="5">
    <location>
        <begin position="61"/>
        <end position="79"/>
    </location>
</feature>
<keyword evidence="2 5" id="KW-0812">Transmembrane</keyword>
<feature type="domain" description="Major facilitator superfamily (MFS) profile" evidence="6">
    <location>
        <begin position="1"/>
        <end position="445"/>
    </location>
</feature>
<keyword evidence="4 5" id="KW-0472">Membrane</keyword>
<name>A0A7G7MCG7_9PSEU</name>
<protein>
    <submittedName>
        <fullName evidence="7">MFS transporter</fullName>
    </submittedName>
</protein>
<feature type="transmembrane region" description="Helical" evidence="5">
    <location>
        <begin position="315"/>
        <end position="338"/>
    </location>
</feature>
<dbReference type="AlphaFoldDB" id="A0A7G7MCG7"/>
<dbReference type="InterPro" id="IPR020846">
    <property type="entry name" value="MFS_dom"/>
</dbReference>
<evidence type="ECO:0000259" key="6">
    <source>
        <dbReference type="PROSITE" id="PS50850"/>
    </source>
</evidence>
<evidence type="ECO:0000313" key="7">
    <source>
        <dbReference type="EMBL" id="QNG50478.1"/>
    </source>
</evidence>
<dbReference type="Proteomes" id="UP000515728">
    <property type="component" value="Chromosome"/>
</dbReference>
<dbReference type="GO" id="GO:0022857">
    <property type="term" value="F:transmembrane transporter activity"/>
    <property type="evidence" value="ECO:0007669"/>
    <property type="project" value="InterPro"/>
</dbReference>
<dbReference type="EMBL" id="CP060131">
    <property type="protein sequence ID" value="QNG50478.1"/>
    <property type="molecule type" value="Genomic_DNA"/>
</dbReference>
<feature type="transmembrane region" description="Helical" evidence="5">
    <location>
        <begin position="211"/>
        <end position="229"/>
    </location>
</feature>
<dbReference type="SUPFAM" id="SSF103473">
    <property type="entry name" value="MFS general substrate transporter"/>
    <property type="match status" value="1"/>
</dbReference>
<evidence type="ECO:0000256" key="4">
    <source>
        <dbReference type="ARBA" id="ARBA00023136"/>
    </source>
</evidence>
<accession>A0A7G7MCG7</accession>
<feature type="transmembrane region" description="Helical" evidence="5">
    <location>
        <begin position="32"/>
        <end position="49"/>
    </location>
</feature>
<dbReference type="PANTHER" id="PTHR42718">
    <property type="entry name" value="MAJOR FACILITATOR SUPERFAMILY MULTIDRUG TRANSPORTER MFSC"/>
    <property type="match status" value="1"/>
</dbReference>
<dbReference type="Gene3D" id="1.20.1250.20">
    <property type="entry name" value="MFS general substrate transporter like domains"/>
    <property type="match status" value="1"/>
</dbReference>
<keyword evidence="3 5" id="KW-1133">Transmembrane helix</keyword>
<feature type="transmembrane region" description="Helical" evidence="5">
    <location>
        <begin position="180"/>
        <end position="199"/>
    </location>
</feature>
<dbReference type="InterPro" id="IPR011701">
    <property type="entry name" value="MFS"/>
</dbReference>
<sequence>MAVLVSAGVVTLGAPLVPVVQTRFDLSETASQWSYTITLLVGATLTPVLGRLADGRRRRPAAVCVCALVAVGCGLSAVADGYPVFLAGRAAQGLGVGLVALAIATARDHVPGSRGVRLLALLSVTTALGAGLSYPLTMVVAEQWGLAAAYGGAGVLTAGVAVALAIGMPRTVDASRRTGLDLPGAVLLTAGSLAVLLAISQGGVWGWTDPRTLGCAVAGVMALAVWVAVELHVRFPLVELRLVRQRDVLAAHLTAVAMGVSLYSTPVLVSRMAQAPSATGYGSGLGLLVVGLVMTPIAAGNLAGNRLALVLARRLGSRGALATGGAVAAAGPLVLVFVPGGALWTLLLAMALSAFGAGATFGTMTTMIVGAVEPAETGSATSVNILLRLVGGALGSAATGAALAAHPGPVAGFASASGLRFACLLCAAGCAVAVVVSLVLARRRTSPTPTD</sequence>
<dbReference type="PROSITE" id="PS50850">
    <property type="entry name" value="MFS"/>
    <property type="match status" value="1"/>
</dbReference>
<dbReference type="KEGG" id="ppel:H6H00_19845"/>
<dbReference type="Gene3D" id="1.20.1720.10">
    <property type="entry name" value="Multidrug resistance protein D"/>
    <property type="match status" value="1"/>
</dbReference>
<feature type="transmembrane region" description="Helical" evidence="5">
    <location>
        <begin position="281"/>
        <end position="303"/>
    </location>
</feature>
<feature type="transmembrane region" description="Helical" evidence="5">
    <location>
        <begin position="147"/>
        <end position="168"/>
    </location>
</feature>
<dbReference type="PANTHER" id="PTHR42718:SF35">
    <property type="entry name" value="BLL0718 PROTEIN"/>
    <property type="match status" value="1"/>
</dbReference>
<dbReference type="RefSeq" id="WP_185717240.1">
    <property type="nucleotide sequence ID" value="NZ_BAAAWI010000001.1"/>
</dbReference>
<evidence type="ECO:0000256" key="1">
    <source>
        <dbReference type="ARBA" id="ARBA00004651"/>
    </source>
</evidence>
<dbReference type="InterPro" id="IPR036259">
    <property type="entry name" value="MFS_trans_sf"/>
</dbReference>
<feature type="transmembrane region" description="Helical" evidence="5">
    <location>
        <begin position="249"/>
        <end position="269"/>
    </location>
</feature>
<keyword evidence="8" id="KW-1185">Reference proteome</keyword>
<evidence type="ECO:0000313" key="8">
    <source>
        <dbReference type="Proteomes" id="UP000515728"/>
    </source>
</evidence>
<evidence type="ECO:0000256" key="5">
    <source>
        <dbReference type="SAM" id="Phobius"/>
    </source>
</evidence>
<feature type="transmembrane region" description="Helical" evidence="5">
    <location>
        <begin position="385"/>
        <end position="406"/>
    </location>
</feature>
<gene>
    <name evidence="7" type="ORF">H6H00_19845</name>
</gene>
<feature type="transmembrane region" description="Helical" evidence="5">
    <location>
        <begin position="418"/>
        <end position="441"/>
    </location>
</feature>
<organism evidence="7 8">
    <name type="scientific">Pseudonocardia petroleophila</name>
    <dbReference type="NCBI Taxonomy" id="37331"/>
    <lineage>
        <taxon>Bacteria</taxon>
        <taxon>Bacillati</taxon>
        <taxon>Actinomycetota</taxon>
        <taxon>Actinomycetes</taxon>
        <taxon>Pseudonocardiales</taxon>
        <taxon>Pseudonocardiaceae</taxon>
        <taxon>Pseudonocardia</taxon>
    </lineage>
</organism>
<dbReference type="GO" id="GO:0005886">
    <property type="term" value="C:plasma membrane"/>
    <property type="evidence" value="ECO:0007669"/>
    <property type="project" value="UniProtKB-SubCell"/>
</dbReference>
<reference evidence="7 8" key="1">
    <citation type="submission" date="2020-08" db="EMBL/GenBank/DDBJ databases">
        <authorList>
            <person name="Mo P."/>
        </authorList>
    </citation>
    <scope>NUCLEOTIDE SEQUENCE [LARGE SCALE GENOMIC DNA]</scope>
    <source>
        <strain evidence="7 8">CGMCC 4.1532</strain>
    </source>
</reference>
<feature type="transmembrane region" description="Helical" evidence="5">
    <location>
        <begin position="85"/>
        <end position="106"/>
    </location>
</feature>